<evidence type="ECO:0000313" key="10">
    <source>
        <dbReference type="EMBL" id="MEV4683919.1"/>
    </source>
</evidence>
<dbReference type="Pfam" id="PF00069">
    <property type="entry name" value="Pkinase"/>
    <property type="match status" value="1"/>
</dbReference>
<dbReference type="Proteomes" id="UP001552521">
    <property type="component" value="Unassembled WGS sequence"/>
</dbReference>
<dbReference type="PANTHER" id="PTHR43289:SF6">
    <property type="entry name" value="SERINE_THREONINE-PROTEIN KINASE NEKL-3"/>
    <property type="match status" value="1"/>
</dbReference>
<gene>
    <name evidence="10" type="ORF">AB0K36_24385</name>
</gene>
<protein>
    <recommendedName>
        <fullName evidence="1">non-specific serine/threonine protein kinase</fullName>
        <ecNumber evidence="1">2.7.11.1</ecNumber>
    </recommendedName>
</protein>
<keyword evidence="8" id="KW-0472">Membrane</keyword>
<dbReference type="PROSITE" id="PS50011">
    <property type="entry name" value="PROTEIN_KINASE_DOM"/>
    <property type="match status" value="1"/>
</dbReference>
<reference evidence="10 11" key="1">
    <citation type="submission" date="2024-06" db="EMBL/GenBank/DDBJ databases">
        <title>The Natural Products Discovery Center: Release of the First 8490 Sequenced Strains for Exploring Actinobacteria Biosynthetic Diversity.</title>
        <authorList>
            <person name="Kalkreuter E."/>
            <person name="Kautsar S.A."/>
            <person name="Yang D."/>
            <person name="Bader C.D."/>
            <person name="Teijaro C.N."/>
            <person name="Fluegel L."/>
            <person name="Davis C.M."/>
            <person name="Simpson J.R."/>
            <person name="Lauterbach L."/>
            <person name="Steele A.D."/>
            <person name="Gui C."/>
            <person name="Meng S."/>
            <person name="Li G."/>
            <person name="Viehrig K."/>
            <person name="Ye F."/>
            <person name="Su P."/>
            <person name="Kiefer A.F."/>
            <person name="Nichols A."/>
            <person name="Cepeda A.J."/>
            <person name="Yan W."/>
            <person name="Fan B."/>
            <person name="Jiang Y."/>
            <person name="Adhikari A."/>
            <person name="Zheng C.-J."/>
            <person name="Schuster L."/>
            <person name="Cowan T.M."/>
            <person name="Smanski M.J."/>
            <person name="Chevrette M.G."/>
            <person name="De Carvalho L.P.S."/>
            <person name="Shen B."/>
        </authorList>
    </citation>
    <scope>NUCLEOTIDE SEQUENCE [LARGE SCALE GENOMIC DNA]</scope>
    <source>
        <strain evidence="10 11">NPDC049344</strain>
    </source>
</reference>
<feature type="domain" description="Protein kinase" evidence="9">
    <location>
        <begin position="18"/>
        <end position="253"/>
    </location>
</feature>
<dbReference type="Gene3D" id="1.10.510.10">
    <property type="entry name" value="Transferase(Phosphotransferase) domain 1"/>
    <property type="match status" value="1"/>
</dbReference>
<organism evidence="10 11">
    <name type="scientific">Streptomyces kurssanovii</name>
    <dbReference type="NCBI Taxonomy" id="67312"/>
    <lineage>
        <taxon>Bacteria</taxon>
        <taxon>Bacillati</taxon>
        <taxon>Actinomycetota</taxon>
        <taxon>Actinomycetes</taxon>
        <taxon>Kitasatosporales</taxon>
        <taxon>Streptomycetaceae</taxon>
        <taxon>Streptomyces</taxon>
    </lineage>
</organism>
<proteinExistence type="predicted"/>
<keyword evidence="2" id="KW-0723">Serine/threonine-protein kinase</keyword>
<feature type="transmembrane region" description="Helical" evidence="8">
    <location>
        <begin position="313"/>
        <end position="333"/>
    </location>
</feature>
<evidence type="ECO:0000313" key="11">
    <source>
        <dbReference type="Proteomes" id="UP001552521"/>
    </source>
</evidence>
<dbReference type="InterPro" id="IPR000719">
    <property type="entry name" value="Prot_kinase_dom"/>
</dbReference>
<feature type="compositionally biased region" description="Low complexity" evidence="7">
    <location>
        <begin position="265"/>
        <end position="280"/>
    </location>
</feature>
<dbReference type="GO" id="GO:0004674">
    <property type="term" value="F:protein serine/threonine kinase activity"/>
    <property type="evidence" value="ECO:0007669"/>
    <property type="project" value="UniProtKB-EC"/>
</dbReference>
<dbReference type="CDD" id="cd14014">
    <property type="entry name" value="STKc_PknB_like"/>
    <property type="match status" value="1"/>
</dbReference>
<keyword evidence="11" id="KW-1185">Reference proteome</keyword>
<dbReference type="Gene3D" id="3.30.200.20">
    <property type="entry name" value="Phosphorylase Kinase, domain 1"/>
    <property type="match status" value="1"/>
</dbReference>
<keyword evidence="3 10" id="KW-0808">Transferase</keyword>
<evidence type="ECO:0000256" key="4">
    <source>
        <dbReference type="ARBA" id="ARBA00022741"/>
    </source>
</evidence>
<name>A0ABV3HZ97_9ACTN</name>
<keyword evidence="5 10" id="KW-0418">Kinase</keyword>
<evidence type="ECO:0000256" key="8">
    <source>
        <dbReference type="SAM" id="Phobius"/>
    </source>
</evidence>
<dbReference type="EC" id="2.7.11.1" evidence="1"/>
<dbReference type="EMBL" id="JBFAQK010000040">
    <property type="protein sequence ID" value="MEV4683919.1"/>
    <property type="molecule type" value="Genomic_DNA"/>
</dbReference>
<keyword evidence="8" id="KW-0812">Transmembrane</keyword>
<evidence type="ECO:0000256" key="3">
    <source>
        <dbReference type="ARBA" id="ARBA00022679"/>
    </source>
</evidence>
<dbReference type="InterPro" id="IPR008266">
    <property type="entry name" value="Tyr_kinase_AS"/>
</dbReference>
<feature type="compositionally biased region" description="Low complexity" evidence="7">
    <location>
        <begin position="288"/>
        <end position="302"/>
    </location>
</feature>
<evidence type="ECO:0000256" key="5">
    <source>
        <dbReference type="ARBA" id="ARBA00022777"/>
    </source>
</evidence>
<dbReference type="PROSITE" id="PS00109">
    <property type="entry name" value="PROTEIN_KINASE_TYR"/>
    <property type="match status" value="1"/>
</dbReference>
<evidence type="ECO:0000256" key="1">
    <source>
        <dbReference type="ARBA" id="ARBA00012513"/>
    </source>
</evidence>
<comment type="caution">
    <text evidence="10">The sequence shown here is derived from an EMBL/GenBank/DDBJ whole genome shotgun (WGS) entry which is preliminary data.</text>
</comment>
<keyword evidence="8" id="KW-1133">Transmembrane helix</keyword>
<evidence type="ECO:0000256" key="6">
    <source>
        <dbReference type="ARBA" id="ARBA00022840"/>
    </source>
</evidence>
<evidence type="ECO:0000256" key="7">
    <source>
        <dbReference type="SAM" id="MobiDB-lite"/>
    </source>
</evidence>
<dbReference type="PANTHER" id="PTHR43289">
    <property type="entry name" value="MITOGEN-ACTIVATED PROTEIN KINASE KINASE KINASE 20-RELATED"/>
    <property type="match status" value="1"/>
</dbReference>
<dbReference type="SUPFAM" id="SSF56112">
    <property type="entry name" value="Protein kinase-like (PK-like)"/>
    <property type="match status" value="1"/>
</dbReference>
<dbReference type="InterPro" id="IPR011009">
    <property type="entry name" value="Kinase-like_dom_sf"/>
</dbReference>
<sequence length="336" mass="34570">MSDVPGTPGGVRLVAGRYHLLSPLDEDATGVVWLARDEVLGRQVAVREVKPPPSLGAGEVRDLYEHLENAARAAGRVSHRNVVAVHDVASEDGRPWIVMEPVRGLSLSDVLDAEGPLSPRRAAHIGAEVLAALRAAHAAGVLHLDVRPSNVLIANDGRVMVTGFGALTARDTPGFGAPEVLAGREPGPESDLWSLGAMLHAATEGRSAFGADHGRGEQAEAGRTDTLGAVVTELLHRNPAERLDAAEAEHRLRLASAGGGVRTDVPVSAATPSAAPETGPRTAPEAEPAPGRTASATTAAAPQSDDSKRATTVLAVGVALLLLFVVALVWLVAGGG</sequence>
<dbReference type="RefSeq" id="WP_364598083.1">
    <property type="nucleotide sequence ID" value="NZ_JBFAQK010000040.1"/>
</dbReference>
<evidence type="ECO:0000259" key="9">
    <source>
        <dbReference type="PROSITE" id="PS50011"/>
    </source>
</evidence>
<evidence type="ECO:0000256" key="2">
    <source>
        <dbReference type="ARBA" id="ARBA00022527"/>
    </source>
</evidence>
<feature type="region of interest" description="Disordered" evidence="7">
    <location>
        <begin position="257"/>
        <end position="307"/>
    </location>
</feature>
<keyword evidence="6" id="KW-0067">ATP-binding</keyword>
<accession>A0ABV3HZ97</accession>
<keyword evidence="4" id="KW-0547">Nucleotide-binding</keyword>